<gene>
    <name evidence="1" type="ORF">EZJ58_3731</name>
</gene>
<sequence length="111" mass="12572">MFTISLIRAAQKELVKLPAGLYAAMLDLMEELGEAGVSLKEPKVRDIGNGLKELRANAQEGIARGFFFFEADRQIYVVHILHKKSQKTPKAALELAKERMNMLKRMLKNDK</sequence>
<evidence type="ECO:0000313" key="1">
    <source>
        <dbReference type="EMBL" id="TCL05537.1"/>
    </source>
</evidence>
<dbReference type="Pfam" id="PF05973">
    <property type="entry name" value="Gp49"/>
    <property type="match status" value="1"/>
</dbReference>
<dbReference type="InterPro" id="IPR009241">
    <property type="entry name" value="HigB-like"/>
</dbReference>
<organism evidence="1 2">
    <name type="scientific">Sodalis ligni</name>
    <dbReference type="NCBI Taxonomy" id="2697027"/>
    <lineage>
        <taxon>Bacteria</taxon>
        <taxon>Pseudomonadati</taxon>
        <taxon>Pseudomonadota</taxon>
        <taxon>Gammaproteobacteria</taxon>
        <taxon>Enterobacterales</taxon>
        <taxon>Bruguierivoracaceae</taxon>
        <taxon>Sodalis</taxon>
    </lineage>
</organism>
<dbReference type="Proteomes" id="UP000294555">
    <property type="component" value="Unassembled WGS sequence"/>
</dbReference>
<evidence type="ECO:0000313" key="2">
    <source>
        <dbReference type="Proteomes" id="UP000294555"/>
    </source>
</evidence>
<protein>
    <submittedName>
        <fullName evidence="1">Phage-related protein</fullName>
    </submittedName>
</protein>
<proteinExistence type="predicted"/>
<dbReference type="AlphaFoldDB" id="A0A4R1NF33"/>
<name>A0A4R1NF33_9GAMM</name>
<dbReference type="RefSeq" id="WP_132924237.1">
    <property type="nucleotide sequence ID" value="NZ_SJOI01000001.1"/>
</dbReference>
<dbReference type="EMBL" id="SJOI01000001">
    <property type="protein sequence ID" value="TCL05537.1"/>
    <property type="molecule type" value="Genomic_DNA"/>
</dbReference>
<keyword evidence="2" id="KW-1185">Reference proteome</keyword>
<dbReference type="OrthoDB" id="3233388at2"/>
<comment type="caution">
    <text evidence="1">The sequence shown here is derived from an EMBL/GenBank/DDBJ whole genome shotgun (WGS) entry which is preliminary data.</text>
</comment>
<reference evidence="1 2" key="1">
    <citation type="submission" date="2019-02" db="EMBL/GenBank/DDBJ databases">
        <title>Investigation of anaerobic lignin degradation for improved lignocellulosic biofuels.</title>
        <authorList>
            <person name="Deangelis K."/>
        </authorList>
    </citation>
    <scope>NUCLEOTIDE SEQUENCE [LARGE SCALE GENOMIC DNA]</scope>
    <source>
        <strain evidence="1 2">159R</strain>
    </source>
</reference>
<accession>A0A4R1NF33</accession>